<dbReference type="CDD" id="cd00093">
    <property type="entry name" value="HTH_XRE"/>
    <property type="match status" value="1"/>
</dbReference>
<dbReference type="SUPFAM" id="SSF46785">
    <property type="entry name" value="Winged helix' DNA-binding domain"/>
    <property type="match status" value="1"/>
</dbReference>
<name>A0AA37BS84_9ARCH</name>
<dbReference type="Gene3D" id="1.10.10.10">
    <property type="entry name" value="Winged helix-like DNA-binding domain superfamily/Winged helix DNA-binding domain"/>
    <property type="match status" value="2"/>
</dbReference>
<gene>
    <name evidence="2" type="ORF">GCM10007108_14590</name>
</gene>
<reference evidence="2" key="1">
    <citation type="journal article" date="2014" name="Int. J. Syst. Evol. Microbiol.">
        <title>Complete genome sequence of Corynebacterium casei LMG S-19264T (=DSM 44701T), isolated from a smear-ripened cheese.</title>
        <authorList>
            <consortium name="US DOE Joint Genome Institute (JGI-PGF)"/>
            <person name="Walter F."/>
            <person name="Albersmeier A."/>
            <person name="Kalinowski J."/>
            <person name="Ruckert C."/>
        </authorList>
    </citation>
    <scope>NUCLEOTIDE SEQUENCE</scope>
    <source>
        <strain evidence="2">JCM 13583</strain>
    </source>
</reference>
<reference evidence="2" key="2">
    <citation type="submission" date="2022-09" db="EMBL/GenBank/DDBJ databases">
        <authorList>
            <person name="Sun Q."/>
            <person name="Ohkuma M."/>
        </authorList>
    </citation>
    <scope>NUCLEOTIDE SEQUENCE</scope>
    <source>
        <strain evidence="2">JCM 13583</strain>
    </source>
</reference>
<organism evidence="2 3">
    <name type="scientific">Thermogymnomonas acidicola</name>
    <dbReference type="NCBI Taxonomy" id="399579"/>
    <lineage>
        <taxon>Archaea</taxon>
        <taxon>Methanobacteriati</taxon>
        <taxon>Thermoplasmatota</taxon>
        <taxon>Thermoplasmata</taxon>
        <taxon>Thermoplasmatales</taxon>
        <taxon>Thermogymnomonas</taxon>
    </lineage>
</organism>
<comment type="caution">
    <text evidence="2">The sequence shown here is derived from an EMBL/GenBank/DDBJ whole genome shotgun (WGS) entry which is preliminary data.</text>
</comment>
<dbReference type="PANTHER" id="PTHR30154:SF34">
    <property type="entry name" value="TRANSCRIPTIONAL REGULATOR AZLB"/>
    <property type="match status" value="1"/>
</dbReference>
<dbReference type="Pfam" id="PF13412">
    <property type="entry name" value="HTH_24"/>
    <property type="match status" value="1"/>
</dbReference>
<dbReference type="InterPro" id="IPR001387">
    <property type="entry name" value="Cro/C1-type_HTH"/>
</dbReference>
<dbReference type="PROSITE" id="PS50943">
    <property type="entry name" value="HTH_CROC1"/>
    <property type="match status" value="1"/>
</dbReference>
<sequence length="298" mass="33844">MDEIDRRIIRRLQWPNSDTEFSFSDFAVSRSTGVSVQTVRKRIARMVENGILKGNYLMPMPSLFGLSSGTLVCSYSKEVAERPWDYLNAVPALSSVHTAQTPPMAIMEVMPRIGEEKATVREVESLGVRVESQLWHYHEPVQLSRRECLVLSRLMENHRMSLRELSERTGISTKSVSRIMRGLISRNCFTIEVAIDSRAVDHGTLFILQATVMPGRASQVITRVASKLGDRMMGFRYLSDDTILFLAWAENTMRVMEAGRFVESMREVALSITVRDFQTTVRYPDTLMEALKGVAEKN</sequence>
<dbReference type="SMART" id="SM00344">
    <property type="entry name" value="HTH_ASNC"/>
    <property type="match status" value="1"/>
</dbReference>
<accession>A0AA37BS84</accession>
<feature type="domain" description="HTH cro/C1-type" evidence="1">
    <location>
        <begin position="151"/>
        <end position="179"/>
    </location>
</feature>
<proteinExistence type="predicted"/>
<keyword evidence="3" id="KW-1185">Reference proteome</keyword>
<evidence type="ECO:0000259" key="1">
    <source>
        <dbReference type="PROSITE" id="PS50943"/>
    </source>
</evidence>
<dbReference type="GO" id="GO:0043565">
    <property type="term" value="F:sequence-specific DNA binding"/>
    <property type="evidence" value="ECO:0007669"/>
    <property type="project" value="TreeGrafter"/>
</dbReference>
<dbReference type="RefSeq" id="WP_188681572.1">
    <property type="nucleotide sequence ID" value="NZ_BMNY01000002.1"/>
</dbReference>
<evidence type="ECO:0000313" key="2">
    <source>
        <dbReference type="EMBL" id="GGM77530.1"/>
    </source>
</evidence>
<dbReference type="PANTHER" id="PTHR30154">
    <property type="entry name" value="LEUCINE-RESPONSIVE REGULATORY PROTEIN"/>
    <property type="match status" value="1"/>
</dbReference>
<dbReference type="AlphaFoldDB" id="A0AA37BS84"/>
<evidence type="ECO:0000313" key="3">
    <source>
        <dbReference type="Proteomes" id="UP000632195"/>
    </source>
</evidence>
<dbReference type="EMBL" id="BMNY01000002">
    <property type="protein sequence ID" value="GGM77530.1"/>
    <property type="molecule type" value="Genomic_DNA"/>
</dbReference>
<dbReference type="InterPro" id="IPR036388">
    <property type="entry name" value="WH-like_DNA-bd_sf"/>
</dbReference>
<dbReference type="Proteomes" id="UP000632195">
    <property type="component" value="Unassembled WGS sequence"/>
</dbReference>
<dbReference type="GO" id="GO:0005829">
    <property type="term" value="C:cytosol"/>
    <property type="evidence" value="ECO:0007669"/>
    <property type="project" value="TreeGrafter"/>
</dbReference>
<dbReference type="GO" id="GO:0043200">
    <property type="term" value="P:response to amino acid"/>
    <property type="evidence" value="ECO:0007669"/>
    <property type="project" value="TreeGrafter"/>
</dbReference>
<dbReference type="InterPro" id="IPR036390">
    <property type="entry name" value="WH_DNA-bd_sf"/>
</dbReference>
<dbReference type="InterPro" id="IPR019888">
    <property type="entry name" value="Tscrpt_reg_AsnC-like"/>
</dbReference>
<protein>
    <recommendedName>
        <fullName evidence="1">HTH cro/C1-type domain-containing protein</fullName>
    </recommendedName>
</protein>